<dbReference type="PANTHER" id="PTHR11516">
    <property type="entry name" value="PYRUVATE DEHYDROGENASE E1 COMPONENT, ALPHA SUBUNIT BACTERIAL AND ORGANELLAR"/>
    <property type="match status" value="1"/>
</dbReference>
<dbReference type="InterPro" id="IPR029061">
    <property type="entry name" value="THDP-binding"/>
</dbReference>
<evidence type="ECO:0000313" key="5">
    <source>
        <dbReference type="EMBL" id="PTL36755.1"/>
    </source>
</evidence>
<dbReference type="SUPFAM" id="SSF52518">
    <property type="entry name" value="Thiamin diphosphate-binding fold (THDP-binding)"/>
    <property type="match status" value="1"/>
</dbReference>
<feature type="domain" description="Dehydrogenase E1 component" evidence="4">
    <location>
        <begin position="20"/>
        <end position="313"/>
    </location>
</feature>
<evidence type="ECO:0000256" key="3">
    <source>
        <dbReference type="ARBA" id="ARBA00023052"/>
    </source>
</evidence>
<gene>
    <name evidence="5" type="ORF">CLG94_03540</name>
</gene>
<comment type="cofactor">
    <cofactor evidence="1">
        <name>thiamine diphosphate</name>
        <dbReference type="ChEBI" id="CHEBI:58937"/>
    </cofactor>
</comment>
<sequence length="323" mass="34989">MGVQQPTPDELLNICYFLKLTRGLEQRVITLYRQGKIVGGVYLGTGEEAIAVGSAVALEPDDVIAPTHRDLGANLVKGITPKEFMAQYLARQTGLTRGRDGNVHFGDITRGIIGFISPMADLLPVAAGVGLAFKLRRERRVVAAFFGDGASSRGDFHEALNLAAVLKLPVIFICHNNQYAYSTPVSRQMAIEHVADRAKAYGMPGVSVDGNDVLAVRAAVSLAAARARSGEGPSLVEGKTMRMRGHSEHDDASYVPPALIEEWRKRDPIDRFVAYLRDQKVLDDASVKAIDDRIAGEIEEAVLFAESSPFPDAKELLDGVYAS</sequence>
<evidence type="ECO:0000313" key="6">
    <source>
        <dbReference type="Proteomes" id="UP000241436"/>
    </source>
</evidence>
<dbReference type="Gene3D" id="3.40.50.970">
    <property type="match status" value="1"/>
</dbReference>
<keyword evidence="5" id="KW-0670">Pyruvate</keyword>
<dbReference type="Proteomes" id="UP000241436">
    <property type="component" value="Unassembled WGS sequence"/>
</dbReference>
<accession>A0A2T4U057</accession>
<reference evidence="5 6" key="1">
    <citation type="submission" date="2017-09" db="EMBL/GenBank/DDBJ databases">
        <title>Bloom of a denitrifying methanotroph, Candidatus Methylomirabilis limnetica, in a deep stratified lake.</title>
        <authorList>
            <person name="Graf J.S."/>
            <person name="Marchant H.K."/>
            <person name="Tienken D."/>
            <person name="Hach P.F."/>
            <person name="Brand A."/>
            <person name="Schubert C.J."/>
            <person name="Kuypers M.M."/>
            <person name="Milucka J."/>
        </authorList>
    </citation>
    <scope>NUCLEOTIDE SEQUENCE [LARGE SCALE GENOMIC DNA]</scope>
    <source>
        <strain evidence="5 6">Zug</strain>
    </source>
</reference>
<dbReference type="EMBL" id="NVQC01000013">
    <property type="protein sequence ID" value="PTL36755.1"/>
    <property type="molecule type" value="Genomic_DNA"/>
</dbReference>
<reference evidence="6" key="2">
    <citation type="journal article" date="2018" name="Environ. Microbiol.">
        <title>Bloom of a denitrifying methanotroph, 'Candidatus Methylomirabilis limnetica', in a deep stratified lake.</title>
        <authorList>
            <person name="Graf J.S."/>
            <person name="Mayr M.J."/>
            <person name="Marchant H.K."/>
            <person name="Tienken D."/>
            <person name="Hach P.F."/>
            <person name="Brand A."/>
            <person name="Schubert C.J."/>
            <person name="Kuypers M.M."/>
            <person name="Milucka J."/>
        </authorList>
    </citation>
    <scope>NUCLEOTIDE SEQUENCE [LARGE SCALE GENOMIC DNA]</scope>
    <source>
        <strain evidence="6">Zug</strain>
    </source>
</reference>
<proteinExistence type="predicted"/>
<dbReference type="Pfam" id="PF00676">
    <property type="entry name" value="E1_dh"/>
    <property type="match status" value="1"/>
</dbReference>
<evidence type="ECO:0000259" key="4">
    <source>
        <dbReference type="Pfam" id="PF00676"/>
    </source>
</evidence>
<organism evidence="5 6">
    <name type="scientific">Candidatus Methylomirabilis limnetica</name>
    <dbReference type="NCBI Taxonomy" id="2033718"/>
    <lineage>
        <taxon>Bacteria</taxon>
        <taxon>Candidatus Methylomirabilota</taxon>
        <taxon>Candidatus Methylomirabilia</taxon>
        <taxon>Candidatus Methylomirabilales</taxon>
        <taxon>Candidatus Methylomirabilaceae</taxon>
        <taxon>Candidatus Methylomirabilis</taxon>
    </lineage>
</organism>
<dbReference type="InterPro" id="IPR001017">
    <property type="entry name" value="DH_E1"/>
</dbReference>
<evidence type="ECO:0000256" key="1">
    <source>
        <dbReference type="ARBA" id="ARBA00001964"/>
    </source>
</evidence>
<dbReference type="OrthoDB" id="9766715at2"/>
<dbReference type="GO" id="GO:0004739">
    <property type="term" value="F:pyruvate dehydrogenase (acetyl-transferring) activity"/>
    <property type="evidence" value="ECO:0007669"/>
    <property type="project" value="TreeGrafter"/>
</dbReference>
<name>A0A2T4U057_9BACT</name>
<keyword evidence="6" id="KW-1185">Reference proteome</keyword>
<protein>
    <submittedName>
        <fullName evidence="5">Pyruvate dehydrogenase</fullName>
    </submittedName>
</protein>
<dbReference type="AlphaFoldDB" id="A0A2T4U057"/>
<dbReference type="InterPro" id="IPR050642">
    <property type="entry name" value="PDH_E1_Alpha_Subunit"/>
</dbReference>
<dbReference type="CDD" id="cd02000">
    <property type="entry name" value="TPP_E1_PDC_ADC_BCADC"/>
    <property type="match status" value="1"/>
</dbReference>
<dbReference type="RefSeq" id="WP_107561508.1">
    <property type="nucleotide sequence ID" value="NZ_NVQC01000013.1"/>
</dbReference>
<keyword evidence="2" id="KW-0560">Oxidoreductase</keyword>
<dbReference type="GO" id="GO:0006086">
    <property type="term" value="P:pyruvate decarboxylation to acetyl-CoA"/>
    <property type="evidence" value="ECO:0007669"/>
    <property type="project" value="TreeGrafter"/>
</dbReference>
<keyword evidence="3" id="KW-0786">Thiamine pyrophosphate</keyword>
<dbReference type="PANTHER" id="PTHR11516:SF41">
    <property type="entry name" value="3-METHYL-2-OXOBUTANOATE DEHYDROGENASE SUBUNIT ALPHA"/>
    <property type="match status" value="1"/>
</dbReference>
<evidence type="ECO:0000256" key="2">
    <source>
        <dbReference type="ARBA" id="ARBA00023002"/>
    </source>
</evidence>
<comment type="caution">
    <text evidence="5">The sequence shown here is derived from an EMBL/GenBank/DDBJ whole genome shotgun (WGS) entry which is preliminary data.</text>
</comment>